<dbReference type="GO" id="GO:0010468">
    <property type="term" value="P:regulation of gene expression"/>
    <property type="evidence" value="ECO:0007669"/>
    <property type="project" value="TreeGrafter"/>
</dbReference>
<evidence type="ECO:0000259" key="5">
    <source>
        <dbReference type="PROSITE" id="PS50280"/>
    </source>
</evidence>
<keyword evidence="3" id="KW-0479">Metal-binding</keyword>
<keyword evidence="2" id="KW-0804">Transcription</keyword>
<feature type="domain" description="C2H2-type" evidence="4">
    <location>
        <begin position="638"/>
        <end position="665"/>
    </location>
</feature>
<feature type="domain" description="C2H2-type" evidence="4">
    <location>
        <begin position="610"/>
        <end position="637"/>
    </location>
</feature>
<dbReference type="InterPro" id="IPR036236">
    <property type="entry name" value="Znf_C2H2_sf"/>
</dbReference>
<evidence type="ECO:0008006" key="8">
    <source>
        <dbReference type="Google" id="ProtNLM"/>
    </source>
</evidence>
<dbReference type="FunFam" id="3.30.160.60:FF:000868">
    <property type="entry name" value="putative histone-lysine N-methyltransferase PRDM6"/>
    <property type="match status" value="1"/>
</dbReference>
<feature type="domain" description="C2H2-type" evidence="4">
    <location>
        <begin position="582"/>
        <end position="609"/>
    </location>
</feature>
<feature type="domain" description="SET" evidence="5">
    <location>
        <begin position="155"/>
        <end position="474"/>
    </location>
</feature>
<dbReference type="Gene3D" id="3.30.160.60">
    <property type="entry name" value="Classic Zinc Finger"/>
    <property type="match status" value="3"/>
</dbReference>
<keyword evidence="3" id="KW-0862">Zinc</keyword>
<sequence>MGGWEETQLGQVTPTDQRVVPDQVTSWFVHKLPVFGPLQSSELPAGGAPAPLQGKDLCGAGSGGGKCGDRGATRFRCTAEELDYYLYGQQRMEIIPLNQHTSDPNNRCDMCADNRNGECPMHGPLHSLRRLVGTSSAGRGSSSTRDPGVAPGPAREVCLCTSTVPGLAYGICAAQRIQQGTWIGPFQGILLLPEKVQAGAIRNTQHLWEKLMAMKKSGPDDRTVPSSFEIHKAMKPAMKSYCVCVNLIKTEFCSFSKAKGCAASALVTAYAWALGSLGKLVLGSGLPKMSHIELVVRLLCTDVRPERAELIRQKQRKDWRESLQSVASTWPSAAMKKGCTEMQCSEQGGNNNVEPKYLHSRMTHGWSITALFVLSLDLSGECKTTHREGPVMSVDSTRVLVLYRPIWMCIYDQDGTLQHFIDGGEPSKSSWMRYIRCARHCGEQNLTVVQYRSNIFYRACIDIPRGTELLVWYNDSYTSFFGIPLQCIAQDENLNVPSTVMEAMSRQDTLQPFNKSNKLSPATPQRSVVFPQTPCSRNFSLLDKSGSIESGFNQISVKNQRVLASPTSTSQLNSEFSDWHLWKCGQCFKTFTQRILLQMHVCTQNPDRPYQCGHCSQSFSQPSELRNHVVTHSSDRPFKCGYCGRAFAGATTLNNHIRTHTGEKPFKCERCERSFTQATQLSRHQRMPNECKPITESTESIEVD</sequence>
<dbReference type="Proteomes" id="UP000269221">
    <property type="component" value="Unassembled WGS sequence"/>
</dbReference>
<dbReference type="GO" id="GO:0008270">
    <property type="term" value="F:zinc ion binding"/>
    <property type="evidence" value="ECO:0007669"/>
    <property type="project" value="UniProtKB-KW"/>
</dbReference>
<dbReference type="SMART" id="SM00355">
    <property type="entry name" value="ZnF_C2H2"/>
    <property type="match status" value="4"/>
</dbReference>
<dbReference type="InterPro" id="IPR013087">
    <property type="entry name" value="Znf_C2H2_type"/>
</dbReference>
<organism evidence="6 7">
    <name type="scientific">Hirundo rustica rustica</name>
    <dbReference type="NCBI Taxonomy" id="333673"/>
    <lineage>
        <taxon>Eukaryota</taxon>
        <taxon>Metazoa</taxon>
        <taxon>Chordata</taxon>
        <taxon>Craniata</taxon>
        <taxon>Vertebrata</taxon>
        <taxon>Euteleostomi</taxon>
        <taxon>Archelosauria</taxon>
        <taxon>Archosauria</taxon>
        <taxon>Dinosauria</taxon>
        <taxon>Saurischia</taxon>
        <taxon>Theropoda</taxon>
        <taxon>Coelurosauria</taxon>
        <taxon>Aves</taxon>
        <taxon>Neognathae</taxon>
        <taxon>Neoaves</taxon>
        <taxon>Telluraves</taxon>
        <taxon>Australaves</taxon>
        <taxon>Passeriformes</taxon>
        <taxon>Sylvioidea</taxon>
        <taxon>Hirundinidae</taxon>
        <taxon>Hirundo</taxon>
    </lineage>
</organism>
<comment type="caution">
    <text evidence="6">The sequence shown here is derived from an EMBL/GenBank/DDBJ whole genome shotgun (WGS) entry which is preliminary data.</text>
</comment>
<dbReference type="PROSITE" id="PS50157">
    <property type="entry name" value="ZINC_FINGER_C2H2_2"/>
    <property type="match status" value="4"/>
</dbReference>
<dbReference type="FunFam" id="3.30.160.60:FF:000654">
    <property type="entry name" value="PR/SET domain 6"/>
    <property type="match status" value="1"/>
</dbReference>
<dbReference type="PROSITE" id="PS50280">
    <property type="entry name" value="SET"/>
    <property type="match status" value="1"/>
</dbReference>
<dbReference type="FunFam" id="3.30.160.60:FF:000778">
    <property type="entry name" value="PR/SET domain 6"/>
    <property type="match status" value="1"/>
</dbReference>
<evidence type="ECO:0000256" key="2">
    <source>
        <dbReference type="ARBA" id="ARBA00023163"/>
    </source>
</evidence>
<evidence type="ECO:0000256" key="1">
    <source>
        <dbReference type="ARBA" id="ARBA00023015"/>
    </source>
</evidence>
<dbReference type="EMBL" id="QRBI01000169">
    <property type="protein sequence ID" value="RMB97157.1"/>
    <property type="molecule type" value="Genomic_DNA"/>
</dbReference>
<evidence type="ECO:0000256" key="3">
    <source>
        <dbReference type="PROSITE-ProRule" id="PRU00042"/>
    </source>
</evidence>
<dbReference type="SUPFAM" id="SSF57667">
    <property type="entry name" value="beta-beta-alpha zinc fingers"/>
    <property type="match status" value="2"/>
</dbReference>
<evidence type="ECO:0000313" key="6">
    <source>
        <dbReference type="EMBL" id="RMB97157.1"/>
    </source>
</evidence>
<dbReference type="PANTHER" id="PTHR16515:SF22">
    <property type="entry name" value="HISTONE-LYSINE N-METHYLTRANSFERASE PRDM6-RELATED"/>
    <property type="match status" value="1"/>
</dbReference>
<dbReference type="OrthoDB" id="7734462at2759"/>
<dbReference type="InterPro" id="IPR046341">
    <property type="entry name" value="SET_dom_sf"/>
</dbReference>
<name>A0A3M0J7S4_HIRRU</name>
<dbReference type="SUPFAM" id="SSF82199">
    <property type="entry name" value="SET domain"/>
    <property type="match status" value="1"/>
</dbReference>
<dbReference type="PANTHER" id="PTHR16515">
    <property type="entry name" value="PR DOMAIN ZINC FINGER PROTEIN"/>
    <property type="match status" value="1"/>
</dbReference>
<dbReference type="STRING" id="333673.A0A3M0J7S4"/>
<feature type="domain" description="C2H2-type" evidence="4">
    <location>
        <begin position="666"/>
        <end position="693"/>
    </location>
</feature>
<proteinExistence type="predicted"/>
<keyword evidence="7" id="KW-1185">Reference proteome</keyword>
<gene>
    <name evidence="6" type="ORF">DUI87_26441</name>
</gene>
<dbReference type="PROSITE" id="PS00028">
    <property type="entry name" value="ZINC_FINGER_C2H2_1"/>
    <property type="match status" value="2"/>
</dbReference>
<evidence type="ECO:0000313" key="7">
    <source>
        <dbReference type="Proteomes" id="UP000269221"/>
    </source>
</evidence>
<reference evidence="6 7" key="1">
    <citation type="submission" date="2018-07" db="EMBL/GenBank/DDBJ databases">
        <title>A high quality draft genome assembly of the barn swallow (H. rustica rustica).</title>
        <authorList>
            <person name="Formenti G."/>
            <person name="Chiara M."/>
            <person name="Poveda L."/>
            <person name="Francoijs K.-J."/>
            <person name="Bonisoli-Alquati A."/>
            <person name="Canova L."/>
            <person name="Gianfranceschi L."/>
            <person name="Horner D.S."/>
            <person name="Saino N."/>
        </authorList>
    </citation>
    <scope>NUCLEOTIDE SEQUENCE [LARGE SCALE GENOMIC DNA]</scope>
    <source>
        <strain evidence="6">Chelidonia</strain>
        <tissue evidence="6">Blood</tissue>
    </source>
</reference>
<accession>A0A3M0J7S4</accession>
<dbReference type="Pfam" id="PF00096">
    <property type="entry name" value="zf-C2H2"/>
    <property type="match status" value="3"/>
</dbReference>
<dbReference type="AlphaFoldDB" id="A0A3M0J7S4"/>
<dbReference type="Pfam" id="PF21549">
    <property type="entry name" value="PRDM2_PR"/>
    <property type="match status" value="1"/>
</dbReference>
<keyword evidence="1" id="KW-0805">Transcription regulation</keyword>
<evidence type="ECO:0000259" key="4">
    <source>
        <dbReference type="PROSITE" id="PS50157"/>
    </source>
</evidence>
<dbReference type="InterPro" id="IPR050331">
    <property type="entry name" value="Zinc_finger"/>
</dbReference>
<dbReference type="GO" id="GO:0005634">
    <property type="term" value="C:nucleus"/>
    <property type="evidence" value="ECO:0007669"/>
    <property type="project" value="TreeGrafter"/>
</dbReference>
<dbReference type="InterPro" id="IPR001214">
    <property type="entry name" value="SET_dom"/>
</dbReference>
<dbReference type="Gene3D" id="2.170.270.10">
    <property type="entry name" value="SET domain"/>
    <property type="match status" value="2"/>
</dbReference>
<keyword evidence="3" id="KW-0863">Zinc-finger</keyword>
<protein>
    <recommendedName>
        <fullName evidence="8">Histone-lysine N-methyltransferase PRDM6</fullName>
    </recommendedName>
</protein>